<dbReference type="GO" id="GO:0008233">
    <property type="term" value="F:peptidase activity"/>
    <property type="evidence" value="ECO:0007669"/>
    <property type="project" value="UniProtKB-KW"/>
</dbReference>
<sequence length="430" mass="46803">MSDKEKIKCSFCGVQQSAEVPLISGNEGFICSACVELAYKVSSSWGQKAQQNDLSESLMTPKETKAHLDQYVIDQEGAKEILSIAIYNHYQRLLNLNSNDSITDIDGGVELEKSNVLMVGPSGTGKTLLVKSLARVIGVPFVVADATTLTQAGYVGEDVDVIMRRLVDAADGDVQRAQWGIVYIDEVDKLADKSGGAASTRDVSGEGVQQALLKMVEGHDVKLPKSGRRGDSGDEMINTTNILFIVGGAFPGLEEHVKGRLRPDGVGIGFQADFVADKEHTHDELLAELKPEDLQKFGLIPEFVGRFPVVTFLHELDAEALVRVLTEPKNSLQKQYRQLYAYQGVDLVFTDEALTRIAELACARGSGARGLRSIMESVLRKSMYEMPSNPQLKQVIVDRDGVDDASELIVREVLLDPSEEDTASAEAVDG</sequence>
<dbReference type="Proteomes" id="UP000198749">
    <property type="component" value="Unassembled WGS sequence"/>
</dbReference>
<keyword evidence="3 6" id="KW-0862">Zinc</keyword>
<keyword evidence="1 6" id="KW-0479">Metal-binding</keyword>
<name>A0A1H9KNV4_9GAMM</name>
<dbReference type="InterPro" id="IPR003959">
    <property type="entry name" value="ATPase_AAA_core"/>
</dbReference>
<dbReference type="FunFam" id="1.10.8.60:FF:000002">
    <property type="entry name" value="ATP-dependent Clp protease ATP-binding subunit ClpX"/>
    <property type="match status" value="1"/>
</dbReference>
<dbReference type="SUPFAM" id="SSF52540">
    <property type="entry name" value="P-loop containing nucleoside triphosphate hydrolases"/>
    <property type="match status" value="1"/>
</dbReference>
<keyword evidence="4 8" id="KW-0067">ATP-binding</keyword>
<keyword evidence="8" id="KW-0378">Hydrolase</keyword>
<dbReference type="SMART" id="SM01086">
    <property type="entry name" value="ClpB_D2-small"/>
    <property type="match status" value="1"/>
</dbReference>
<dbReference type="InterPro" id="IPR050052">
    <property type="entry name" value="ATP-dep_Clp_protease_ClpX"/>
</dbReference>
<dbReference type="STRING" id="355243.SAMN03080615_03571"/>
<dbReference type="Pfam" id="PF07724">
    <property type="entry name" value="AAA_2"/>
    <property type="match status" value="1"/>
</dbReference>
<feature type="domain" description="ClpX-type ZB" evidence="7">
    <location>
        <begin position="1"/>
        <end position="50"/>
    </location>
</feature>
<dbReference type="InterPro" id="IPR003593">
    <property type="entry name" value="AAA+_ATPase"/>
</dbReference>
<dbReference type="PANTHER" id="PTHR48102">
    <property type="entry name" value="ATP-DEPENDENT CLP PROTEASE ATP-BINDING SUBUNIT CLPX-LIKE, MITOCHONDRIAL-RELATED"/>
    <property type="match status" value="1"/>
</dbReference>
<dbReference type="InterPro" id="IPR027417">
    <property type="entry name" value="P-loop_NTPase"/>
</dbReference>
<feature type="binding site" evidence="6">
    <location>
        <position position="9"/>
    </location>
    <ligand>
        <name>Zn(2+)</name>
        <dbReference type="ChEBI" id="CHEBI:29105"/>
    </ligand>
</feature>
<keyword evidence="8" id="KW-0645">Protease</keyword>
<dbReference type="SUPFAM" id="SSF57716">
    <property type="entry name" value="Glucocorticoid receptor-like (DNA-binding domain)"/>
    <property type="match status" value="1"/>
</dbReference>
<dbReference type="InterPro" id="IPR038366">
    <property type="entry name" value="Znf_CppX_C4_sf"/>
</dbReference>
<dbReference type="Pfam" id="PF10431">
    <property type="entry name" value="ClpB_D2-small"/>
    <property type="match status" value="1"/>
</dbReference>
<keyword evidence="9" id="KW-1185">Reference proteome</keyword>
<feature type="binding site" evidence="6">
    <location>
        <position position="34"/>
    </location>
    <ligand>
        <name>Zn(2+)</name>
        <dbReference type="ChEBI" id="CHEBI:29105"/>
    </ligand>
</feature>
<evidence type="ECO:0000256" key="6">
    <source>
        <dbReference type="PROSITE-ProRule" id="PRU01250"/>
    </source>
</evidence>
<dbReference type="GO" id="GO:0051082">
    <property type="term" value="F:unfolded protein binding"/>
    <property type="evidence" value="ECO:0007669"/>
    <property type="project" value="UniProtKB-UniRule"/>
</dbReference>
<dbReference type="Gene3D" id="3.40.50.300">
    <property type="entry name" value="P-loop containing nucleotide triphosphate hydrolases"/>
    <property type="match status" value="1"/>
</dbReference>
<accession>A0A1H9KNV4</accession>
<dbReference type="GO" id="GO:0046983">
    <property type="term" value="F:protein dimerization activity"/>
    <property type="evidence" value="ECO:0007669"/>
    <property type="project" value="UniProtKB-UniRule"/>
</dbReference>
<dbReference type="GO" id="GO:0140662">
    <property type="term" value="F:ATP-dependent protein folding chaperone"/>
    <property type="evidence" value="ECO:0007669"/>
    <property type="project" value="InterPro"/>
</dbReference>
<feature type="binding site" evidence="6">
    <location>
        <position position="12"/>
    </location>
    <ligand>
        <name>Zn(2+)</name>
        <dbReference type="ChEBI" id="CHEBI:29105"/>
    </ligand>
</feature>
<dbReference type="Gene3D" id="1.10.8.60">
    <property type="match status" value="1"/>
</dbReference>
<dbReference type="AlphaFoldDB" id="A0A1H9KNV4"/>
<feature type="binding site" evidence="6">
    <location>
        <position position="31"/>
    </location>
    <ligand>
        <name>Zn(2+)</name>
        <dbReference type="ChEBI" id="CHEBI:29105"/>
    </ligand>
</feature>
<organism evidence="8 9">
    <name type="scientific">Amphritea atlantica</name>
    <dbReference type="NCBI Taxonomy" id="355243"/>
    <lineage>
        <taxon>Bacteria</taxon>
        <taxon>Pseudomonadati</taxon>
        <taxon>Pseudomonadota</taxon>
        <taxon>Gammaproteobacteria</taxon>
        <taxon>Oceanospirillales</taxon>
        <taxon>Oceanospirillaceae</taxon>
        <taxon>Amphritea</taxon>
    </lineage>
</organism>
<dbReference type="InterPro" id="IPR059188">
    <property type="entry name" value="Znf_CLPX-like"/>
</dbReference>
<evidence type="ECO:0000256" key="2">
    <source>
        <dbReference type="ARBA" id="ARBA00022741"/>
    </source>
</evidence>
<dbReference type="Pfam" id="PF06689">
    <property type="entry name" value="zf-C4_ClpX"/>
    <property type="match status" value="1"/>
</dbReference>
<evidence type="ECO:0000256" key="3">
    <source>
        <dbReference type="ARBA" id="ARBA00022833"/>
    </source>
</evidence>
<keyword evidence="2" id="KW-0547">Nucleotide-binding</keyword>
<dbReference type="Gene3D" id="6.20.220.10">
    <property type="entry name" value="ClpX chaperone, C4-type zinc finger domain"/>
    <property type="match status" value="1"/>
</dbReference>
<dbReference type="NCBIfam" id="NF003745">
    <property type="entry name" value="PRK05342.1"/>
    <property type="match status" value="1"/>
</dbReference>
<proteinExistence type="inferred from homology"/>
<dbReference type="GO" id="GO:0008270">
    <property type="term" value="F:zinc ion binding"/>
    <property type="evidence" value="ECO:0007669"/>
    <property type="project" value="UniProtKB-UniRule"/>
</dbReference>
<dbReference type="GO" id="GO:0005524">
    <property type="term" value="F:ATP binding"/>
    <property type="evidence" value="ECO:0007669"/>
    <property type="project" value="UniProtKB-KW"/>
</dbReference>
<dbReference type="OrthoDB" id="9804062at2"/>
<evidence type="ECO:0000313" key="8">
    <source>
        <dbReference type="EMBL" id="SER00846.1"/>
    </source>
</evidence>
<keyword evidence="5 6" id="KW-0143">Chaperone</keyword>
<dbReference type="SMART" id="SM00994">
    <property type="entry name" value="zf-C4_ClpX"/>
    <property type="match status" value="1"/>
</dbReference>
<reference evidence="9" key="1">
    <citation type="submission" date="2016-10" db="EMBL/GenBank/DDBJ databases">
        <authorList>
            <person name="Varghese N."/>
            <person name="Submissions S."/>
        </authorList>
    </citation>
    <scope>NUCLEOTIDE SEQUENCE [LARGE SCALE GENOMIC DNA]</scope>
    <source>
        <strain evidence="9">DSM 18887</strain>
    </source>
</reference>
<dbReference type="RefSeq" id="WP_091360902.1">
    <property type="nucleotide sequence ID" value="NZ_AP025284.1"/>
</dbReference>
<dbReference type="GO" id="GO:0016887">
    <property type="term" value="F:ATP hydrolysis activity"/>
    <property type="evidence" value="ECO:0007669"/>
    <property type="project" value="InterPro"/>
</dbReference>
<evidence type="ECO:0000259" key="7">
    <source>
        <dbReference type="PROSITE" id="PS51902"/>
    </source>
</evidence>
<evidence type="ECO:0000313" key="9">
    <source>
        <dbReference type="Proteomes" id="UP000198749"/>
    </source>
</evidence>
<evidence type="ECO:0000256" key="5">
    <source>
        <dbReference type="ARBA" id="ARBA00023186"/>
    </source>
</evidence>
<dbReference type="PROSITE" id="PS51902">
    <property type="entry name" value="CLPX_ZB"/>
    <property type="match status" value="1"/>
</dbReference>
<dbReference type="InterPro" id="IPR010603">
    <property type="entry name" value="Znf_CppX_C4"/>
</dbReference>
<evidence type="ECO:0000256" key="1">
    <source>
        <dbReference type="ARBA" id="ARBA00022723"/>
    </source>
</evidence>
<dbReference type="EMBL" id="FOGB01000014">
    <property type="protein sequence ID" value="SER00846.1"/>
    <property type="molecule type" value="Genomic_DNA"/>
</dbReference>
<dbReference type="InterPro" id="IPR004487">
    <property type="entry name" value="Clp_protease_ATP-bd_su_ClpX"/>
</dbReference>
<protein>
    <submittedName>
        <fullName evidence="8">ATP-dependent Clp protease ATP-binding subunit ClpX</fullName>
    </submittedName>
</protein>
<gene>
    <name evidence="8" type="ORF">SAMN03080615_03571</name>
</gene>
<evidence type="ECO:0000256" key="4">
    <source>
        <dbReference type="ARBA" id="ARBA00022840"/>
    </source>
</evidence>
<comment type="similarity">
    <text evidence="6">Belongs to the ClpX chaperone family.</text>
</comment>
<dbReference type="PANTHER" id="PTHR48102:SF7">
    <property type="entry name" value="ATP-DEPENDENT CLP PROTEASE ATP-BINDING SUBUNIT CLPX-LIKE, MITOCHONDRIAL"/>
    <property type="match status" value="1"/>
</dbReference>
<dbReference type="InterPro" id="IPR019489">
    <property type="entry name" value="Clp_ATPase_C"/>
</dbReference>
<dbReference type="SMART" id="SM00382">
    <property type="entry name" value="AAA"/>
    <property type="match status" value="1"/>
</dbReference>
<dbReference type="GO" id="GO:0051603">
    <property type="term" value="P:proteolysis involved in protein catabolic process"/>
    <property type="evidence" value="ECO:0007669"/>
    <property type="project" value="TreeGrafter"/>
</dbReference>
<dbReference type="NCBIfam" id="TIGR00382">
    <property type="entry name" value="clpX"/>
    <property type="match status" value="1"/>
</dbReference>